<comment type="caution">
    <text evidence="2">The sequence shown here is derived from an EMBL/GenBank/DDBJ whole genome shotgun (WGS) entry which is preliminary data.</text>
</comment>
<feature type="region of interest" description="Disordered" evidence="1">
    <location>
        <begin position="76"/>
        <end position="95"/>
    </location>
</feature>
<evidence type="ECO:0000313" key="3">
    <source>
        <dbReference type="Proteomes" id="UP001499979"/>
    </source>
</evidence>
<gene>
    <name evidence="2" type="ORF">GCM10009606_06830</name>
</gene>
<evidence type="ECO:0000256" key="1">
    <source>
        <dbReference type="SAM" id="MobiDB-lite"/>
    </source>
</evidence>
<keyword evidence="3" id="KW-1185">Reference proteome</keyword>
<dbReference type="EMBL" id="BAAAJE010000002">
    <property type="protein sequence ID" value="GAA1129605.1"/>
    <property type="molecule type" value="Genomic_DNA"/>
</dbReference>
<dbReference type="Proteomes" id="UP001499979">
    <property type="component" value="Unassembled WGS sequence"/>
</dbReference>
<reference evidence="3" key="1">
    <citation type="journal article" date="2019" name="Int. J. Syst. Evol. Microbiol.">
        <title>The Global Catalogue of Microorganisms (GCM) 10K type strain sequencing project: providing services to taxonomists for standard genome sequencing and annotation.</title>
        <authorList>
            <consortium name="The Broad Institute Genomics Platform"/>
            <consortium name="The Broad Institute Genome Sequencing Center for Infectious Disease"/>
            <person name="Wu L."/>
            <person name="Ma J."/>
        </authorList>
    </citation>
    <scope>NUCLEOTIDE SEQUENCE [LARGE SCALE GENOMIC DNA]</scope>
    <source>
        <strain evidence="3">JCM 11813</strain>
    </source>
</reference>
<sequence length="95" mass="10554">MCRHMKERELEAKVMRFVREIGIAPAGKVRTVAFDFMRGVVVIGTDEATYAAPAAGLWSDYADNVARIRPRHAPLTEYPDGRTESDVHACVPPPD</sequence>
<accession>A0ABP4EV31</accession>
<proteinExistence type="predicted"/>
<protein>
    <submittedName>
        <fullName evidence="2">Uncharacterized protein</fullName>
    </submittedName>
</protein>
<evidence type="ECO:0000313" key="2">
    <source>
        <dbReference type="EMBL" id="GAA1129605.1"/>
    </source>
</evidence>
<name>A0ABP4EV31_9ACTN</name>
<organism evidence="2 3">
    <name type="scientific">Nocardioides aquiterrae</name>
    <dbReference type="NCBI Taxonomy" id="203799"/>
    <lineage>
        <taxon>Bacteria</taxon>
        <taxon>Bacillati</taxon>
        <taxon>Actinomycetota</taxon>
        <taxon>Actinomycetes</taxon>
        <taxon>Propionibacteriales</taxon>
        <taxon>Nocardioidaceae</taxon>
        <taxon>Nocardioides</taxon>
    </lineage>
</organism>